<comment type="caution">
    <text evidence="1">The sequence shown here is derived from an EMBL/GenBank/DDBJ whole genome shotgun (WGS) entry which is preliminary data.</text>
</comment>
<dbReference type="Pfam" id="PF07617">
    <property type="entry name" value="DUF1579"/>
    <property type="match status" value="1"/>
</dbReference>
<name>A0ABQ6ZG22_9GAMM</name>
<evidence type="ECO:0008006" key="3">
    <source>
        <dbReference type="Google" id="ProtNLM"/>
    </source>
</evidence>
<accession>A0ABQ6ZG22</accession>
<protein>
    <recommendedName>
        <fullName evidence="3">DUF1579 domain-containing protein</fullName>
    </recommendedName>
</protein>
<dbReference type="InterPro" id="IPR011473">
    <property type="entry name" value="DUF1579"/>
</dbReference>
<dbReference type="EMBL" id="PDWW01000016">
    <property type="protein sequence ID" value="KAF1724602.1"/>
    <property type="molecule type" value="Genomic_DNA"/>
</dbReference>
<evidence type="ECO:0000313" key="2">
    <source>
        <dbReference type="Proteomes" id="UP000781710"/>
    </source>
</evidence>
<sequence>MGKQAFEASLATGRHRQLAQMVGDWEGRFRLWFSPDALACEAPQRGRIRSVLGGRFLIHEYETRYNDEPVEGVVIYGYHLDEGNWESAWVESFGTGTSIMFSTGSGRAPCADVLGSYGDGQGGPRWGWRTTLDQRDPDTLVITMFNITPQGEEMRAVETRYTRVSR</sequence>
<evidence type="ECO:0000313" key="1">
    <source>
        <dbReference type="EMBL" id="KAF1724602.1"/>
    </source>
</evidence>
<organism evidence="1 2">
    <name type="scientific">Pseudoxanthomonas japonensis</name>
    <dbReference type="NCBI Taxonomy" id="69284"/>
    <lineage>
        <taxon>Bacteria</taxon>
        <taxon>Pseudomonadati</taxon>
        <taxon>Pseudomonadota</taxon>
        <taxon>Gammaproteobacteria</taxon>
        <taxon>Lysobacterales</taxon>
        <taxon>Lysobacteraceae</taxon>
        <taxon>Pseudoxanthomonas</taxon>
    </lineage>
</organism>
<dbReference type="Proteomes" id="UP000781710">
    <property type="component" value="Unassembled WGS sequence"/>
</dbReference>
<keyword evidence="2" id="KW-1185">Reference proteome</keyword>
<reference evidence="1 2" key="1">
    <citation type="submission" date="2017-10" db="EMBL/GenBank/DDBJ databases">
        <title>Whole genome sequencing of members of genus Pseudoxanthomonas.</title>
        <authorList>
            <person name="Kumar S."/>
            <person name="Bansal K."/>
            <person name="Kaur A."/>
            <person name="Patil P."/>
            <person name="Sharma S."/>
            <person name="Patil P.B."/>
        </authorList>
    </citation>
    <scope>NUCLEOTIDE SEQUENCE [LARGE SCALE GENOMIC DNA]</scope>
    <source>
        <strain evidence="1 2">DSM 17109</strain>
    </source>
</reference>
<proteinExistence type="predicted"/>
<gene>
    <name evidence="1" type="ORF">CSC78_11730</name>
</gene>